<keyword evidence="1" id="KW-0597">Phosphoprotein</keyword>
<reference evidence="4" key="1">
    <citation type="journal article" date="2024" name="Algal Res.">
        <title>Biochemical, toxicological and genomic investigation of a high-biomass producing Limnothrix strain isolated from Italian shallow drinking water reservoir.</title>
        <authorList>
            <person name="Simonazzi M."/>
            <person name="Shishido T.K."/>
            <person name="Delbaje E."/>
            <person name="Wahlsten M."/>
            <person name="Fewer D.P."/>
            <person name="Sivonen K."/>
            <person name="Pezzolesi L."/>
            <person name="Pistocchi R."/>
        </authorList>
    </citation>
    <scope>NUCLEOTIDE SEQUENCE [LARGE SCALE GENOMIC DNA]</scope>
    <source>
        <strain evidence="4">LRLZ20PSL1</strain>
    </source>
</reference>
<feature type="modified residue" description="4-aspartylphosphate" evidence="1">
    <location>
        <position position="65"/>
    </location>
</feature>
<organism evidence="3 4">
    <name type="scientific">Limnothrix redekei LRLZ20PSL1</name>
    <dbReference type="NCBI Taxonomy" id="3112953"/>
    <lineage>
        <taxon>Bacteria</taxon>
        <taxon>Bacillati</taxon>
        <taxon>Cyanobacteriota</taxon>
        <taxon>Cyanophyceae</taxon>
        <taxon>Pseudanabaenales</taxon>
        <taxon>Pseudanabaenaceae</taxon>
        <taxon>Limnothrix</taxon>
    </lineage>
</organism>
<comment type="caution">
    <text evidence="3">The sequence shown here is derived from an EMBL/GenBank/DDBJ whole genome shotgun (WGS) entry which is preliminary data.</text>
</comment>
<dbReference type="Pfam" id="PF00072">
    <property type="entry name" value="Response_reg"/>
    <property type="match status" value="1"/>
</dbReference>
<dbReference type="SUPFAM" id="SSF52172">
    <property type="entry name" value="CheY-like"/>
    <property type="match status" value="1"/>
</dbReference>
<keyword evidence="4" id="KW-1185">Reference proteome</keyword>
<dbReference type="InterPro" id="IPR011006">
    <property type="entry name" value="CheY-like_superfamily"/>
</dbReference>
<accession>A0ABW7C953</accession>
<evidence type="ECO:0000313" key="3">
    <source>
        <dbReference type="EMBL" id="MFG3817566.1"/>
    </source>
</evidence>
<name>A0ABW7C953_9CYAN</name>
<dbReference type="PROSITE" id="PS50110">
    <property type="entry name" value="RESPONSE_REGULATORY"/>
    <property type="match status" value="1"/>
</dbReference>
<dbReference type="InterPro" id="IPR001789">
    <property type="entry name" value="Sig_transdc_resp-reg_receiver"/>
</dbReference>
<dbReference type="InterPro" id="IPR052893">
    <property type="entry name" value="TCS_response_regulator"/>
</dbReference>
<dbReference type="PANTHER" id="PTHR44520">
    <property type="entry name" value="RESPONSE REGULATOR RCP1-RELATED"/>
    <property type="match status" value="1"/>
</dbReference>
<dbReference type="RefSeq" id="WP_393011987.1">
    <property type="nucleotide sequence ID" value="NZ_JAZAQF010000049.1"/>
</dbReference>
<dbReference type="SMART" id="SM00448">
    <property type="entry name" value="REC"/>
    <property type="match status" value="1"/>
</dbReference>
<evidence type="ECO:0000313" key="4">
    <source>
        <dbReference type="Proteomes" id="UP001604335"/>
    </source>
</evidence>
<dbReference type="Proteomes" id="UP001604335">
    <property type="component" value="Unassembled WGS sequence"/>
</dbReference>
<evidence type="ECO:0000256" key="1">
    <source>
        <dbReference type="PROSITE-ProRule" id="PRU00169"/>
    </source>
</evidence>
<dbReference type="EMBL" id="JAZAQF010000049">
    <property type="protein sequence ID" value="MFG3817566.1"/>
    <property type="molecule type" value="Genomic_DNA"/>
</dbReference>
<proteinExistence type="predicted"/>
<dbReference type="Gene3D" id="3.40.50.2300">
    <property type="match status" value="1"/>
</dbReference>
<dbReference type="PANTHER" id="PTHR44520:SF2">
    <property type="entry name" value="RESPONSE REGULATOR RCP1"/>
    <property type="match status" value="1"/>
</dbReference>
<protein>
    <submittedName>
        <fullName evidence="3">Response regulator</fullName>
    </submittedName>
</protein>
<feature type="domain" description="Response regulatory" evidence="2">
    <location>
        <begin position="7"/>
        <end position="132"/>
    </location>
</feature>
<evidence type="ECO:0000259" key="2">
    <source>
        <dbReference type="PROSITE" id="PS50110"/>
    </source>
</evidence>
<gene>
    <name evidence="3" type="ORF">VPK24_07950</name>
</gene>
<sequence>MPAKNIEILLIEDSAVDARLTERLFGRLNIPHRLHLVRDGEEAIRFLEKTASVPEKYWPDLILLDLNLPRRSGYEVLEIIKNHPSLKIIPVIVMTTSDQEEDIRRCYELQANAYITKPDSLHSLLETLLAIEAFWLRSVKLPSPKF</sequence>
<dbReference type="CDD" id="cd17557">
    <property type="entry name" value="REC_Rcp-like"/>
    <property type="match status" value="1"/>
</dbReference>